<dbReference type="EMBL" id="LSRL02000042">
    <property type="protein sequence ID" value="TDG47595.1"/>
    <property type="molecule type" value="Genomic_DNA"/>
</dbReference>
<reference evidence="2 3" key="1">
    <citation type="journal article" date="2019" name="J. Hered.">
        <title>An Improved Genome Assembly for Drosophila navojoa, the Basal Species in the mojavensis Cluster.</title>
        <authorList>
            <person name="Vanderlinde T."/>
            <person name="Dupim E.G."/>
            <person name="Nazario-Yepiz N.O."/>
            <person name="Carvalho A.B."/>
        </authorList>
    </citation>
    <scope>NUCLEOTIDE SEQUENCE [LARGE SCALE GENOMIC DNA]</scope>
    <source>
        <strain evidence="2">Navoj_Jal97</strain>
        <tissue evidence="2">Whole organism</tissue>
    </source>
</reference>
<feature type="region of interest" description="Disordered" evidence="1">
    <location>
        <begin position="48"/>
        <end position="73"/>
    </location>
</feature>
<proteinExistence type="predicted"/>
<evidence type="ECO:0000256" key="1">
    <source>
        <dbReference type="SAM" id="MobiDB-lite"/>
    </source>
</evidence>
<protein>
    <submittedName>
        <fullName evidence="2">Uncharacterized protein</fullName>
    </submittedName>
</protein>
<evidence type="ECO:0000313" key="3">
    <source>
        <dbReference type="Proteomes" id="UP000295192"/>
    </source>
</evidence>
<feature type="region of interest" description="Disordered" evidence="1">
    <location>
        <begin position="1"/>
        <end position="20"/>
    </location>
</feature>
<keyword evidence="3" id="KW-1185">Reference proteome</keyword>
<dbReference type="Proteomes" id="UP000295192">
    <property type="component" value="Unassembled WGS sequence"/>
</dbReference>
<sequence>MTATATAESAVPDSEVEARQSTKLSAMVRCVPKEQPQQQAIGNWQLATGTGKQQTLDMDSRQAAGNRQQSQVK</sequence>
<organism evidence="2 3">
    <name type="scientific">Drosophila navojoa</name>
    <name type="common">Fruit fly</name>
    <dbReference type="NCBI Taxonomy" id="7232"/>
    <lineage>
        <taxon>Eukaryota</taxon>
        <taxon>Metazoa</taxon>
        <taxon>Ecdysozoa</taxon>
        <taxon>Arthropoda</taxon>
        <taxon>Hexapoda</taxon>
        <taxon>Insecta</taxon>
        <taxon>Pterygota</taxon>
        <taxon>Neoptera</taxon>
        <taxon>Endopterygota</taxon>
        <taxon>Diptera</taxon>
        <taxon>Brachycera</taxon>
        <taxon>Muscomorpha</taxon>
        <taxon>Ephydroidea</taxon>
        <taxon>Drosophilidae</taxon>
        <taxon>Drosophila</taxon>
    </lineage>
</organism>
<dbReference type="AlphaFoldDB" id="A0A484BIF8"/>
<gene>
    <name evidence="2" type="ORF">AWZ03_006034</name>
</gene>
<accession>A0A484BIF8</accession>
<comment type="caution">
    <text evidence="2">The sequence shown here is derived from an EMBL/GenBank/DDBJ whole genome shotgun (WGS) entry which is preliminary data.</text>
</comment>
<evidence type="ECO:0000313" key="2">
    <source>
        <dbReference type="EMBL" id="TDG47595.1"/>
    </source>
</evidence>
<name>A0A484BIF8_DRONA</name>